<dbReference type="WBParaSite" id="PS1159_v2.g21308.t1">
    <property type="protein sequence ID" value="PS1159_v2.g21308.t1"/>
    <property type="gene ID" value="PS1159_v2.g21308"/>
</dbReference>
<organism evidence="1 2">
    <name type="scientific">Panagrolaimus sp. PS1159</name>
    <dbReference type="NCBI Taxonomy" id="55785"/>
    <lineage>
        <taxon>Eukaryota</taxon>
        <taxon>Metazoa</taxon>
        <taxon>Ecdysozoa</taxon>
        <taxon>Nematoda</taxon>
        <taxon>Chromadorea</taxon>
        <taxon>Rhabditida</taxon>
        <taxon>Tylenchina</taxon>
        <taxon>Panagrolaimomorpha</taxon>
        <taxon>Panagrolaimoidea</taxon>
        <taxon>Panagrolaimidae</taxon>
        <taxon>Panagrolaimus</taxon>
    </lineage>
</organism>
<protein>
    <submittedName>
        <fullName evidence="2">MULE transposase domain-containing protein</fullName>
    </submittedName>
</protein>
<sequence>MFLLFIDGFYSQPIEPATKTTQGRSLLTHDGYEYRFEKVSTADENLIFWRCNLKWCPGRLHENTATSTMTVKTKHKHPRSFTDIEVRASKEVKKELPKIPLPPQDLPPKIIYSMATQGLTGEALHTFHGADASMQTVHRMRYIPETPLVDEEDKNKIQITNFYTLDYSQNKFLLYDSRETDPTLSIFFIFASDNGVSRLRTHLEWAGDGTFYITPTNFMQTYILSAIVDGSALPCVYVVMSNKDAVTYERIFRVINQHVRASPERLMIDFEEAVIIASNNVWPHIRTSLCLFHLDQSIQKRVKDAHLSNFYQSNEMFRIDIRRTSALLALPKNLVQRDFDVLLKHAHNSANPPIIRNFGRTYIRTTTGQEPRFRIASWNMHVVFLYYLIIFSYFVIFNIFM</sequence>
<proteinExistence type="predicted"/>
<accession>A0AC35FWY9</accession>
<dbReference type="Proteomes" id="UP000887580">
    <property type="component" value="Unplaced"/>
</dbReference>
<reference evidence="2" key="1">
    <citation type="submission" date="2022-11" db="UniProtKB">
        <authorList>
            <consortium name="WormBaseParasite"/>
        </authorList>
    </citation>
    <scope>IDENTIFICATION</scope>
</reference>
<name>A0AC35FWY9_9BILA</name>
<evidence type="ECO:0000313" key="2">
    <source>
        <dbReference type="WBParaSite" id="PS1159_v2.g21308.t1"/>
    </source>
</evidence>
<evidence type="ECO:0000313" key="1">
    <source>
        <dbReference type="Proteomes" id="UP000887580"/>
    </source>
</evidence>